<dbReference type="Gene3D" id="1.10.287.130">
    <property type="match status" value="1"/>
</dbReference>
<dbReference type="CDD" id="cd00082">
    <property type="entry name" value="HisKA"/>
    <property type="match status" value="1"/>
</dbReference>
<feature type="coiled-coil region" evidence="14">
    <location>
        <begin position="209"/>
        <end position="243"/>
    </location>
</feature>
<dbReference type="Pfam" id="PF00512">
    <property type="entry name" value="HisKA"/>
    <property type="match status" value="1"/>
</dbReference>
<keyword evidence="5" id="KW-0597">Phosphoprotein</keyword>
<reference evidence="18 19" key="1">
    <citation type="submission" date="2023-03" db="EMBL/GenBank/DDBJ databases">
        <title>Bacillus Genome Sequencing.</title>
        <authorList>
            <person name="Dunlap C."/>
        </authorList>
    </citation>
    <scope>NUCLEOTIDE SEQUENCE [LARGE SCALE GENOMIC DNA]</scope>
    <source>
        <strain evidence="18 19">NRS-1717</strain>
    </source>
</reference>
<dbReference type="InterPro" id="IPR036890">
    <property type="entry name" value="HATPase_C_sf"/>
</dbReference>
<evidence type="ECO:0000313" key="19">
    <source>
        <dbReference type="Proteomes" id="UP001342826"/>
    </source>
</evidence>
<keyword evidence="19" id="KW-1185">Reference proteome</keyword>
<evidence type="ECO:0000256" key="2">
    <source>
        <dbReference type="ARBA" id="ARBA00004651"/>
    </source>
</evidence>
<dbReference type="CDD" id="cd06225">
    <property type="entry name" value="HAMP"/>
    <property type="match status" value="1"/>
</dbReference>
<keyword evidence="12" id="KW-0902">Two-component regulatory system</keyword>
<evidence type="ECO:0000256" key="12">
    <source>
        <dbReference type="ARBA" id="ARBA00023012"/>
    </source>
</evidence>
<comment type="subcellular location">
    <subcellularLocation>
        <location evidence="2">Cell membrane</location>
        <topology evidence="2">Multi-pass membrane protein</topology>
    </subcellularLocation>
</comment>
<feature type="domain" description="HAMP" evidence="17">
    <location>
        <begin position="177"/>
        <end position="231"/>
    </location>
</feature>
<evidence type="ECO:0000256" key="7">
    <source>
        <dbReference type="ARBA" id="ARBA00022692"/>
    </source>
</evidence>
<dbReference type="InterPro" id="IPR004358">
    <property type="entry name" value="Sig_transdc_His_kin-like_C"/>
</dbReference>
<keyword evidence="14" id="KW-0175">Coiled coil</keyword>
<dbReference type="InterPro" id="IPR005467">
    <property type="entry name" value="His_kinase_dom"/>
</dbReference>
<evidence type="ECO:0000259" key="17">
    <source>
        <dbReference type="PROSITE" id="PS50885"/>
    </source>
</evidence>
<proteinExistence type="predicted"/>
<feature type="transmembrane region" description="Helical" evidence="15">
    <location>
        <begin position="155"/>
        <end position="175"/>
    </location>
</feature>
<evidence type="ECO:0000259" key="16">
    <source>
        <dbReference type="PROSITE" id="PS50109"/>
    </source>
</evidence>
<keyword evidence="4" id="KW-1003">Cell membrane</keyword>
<comment type="caution">
    <text evidence="18">The sequence shown here is derived from an EMBL/GenBank/DDBJ whole genome shotgun (WGS) entry which is preliminary data.</text>
</comment>
<keyword evidence="8" id="KW-0547">Nucleotide-binding</keyword>
<dbReference type="EC" id="2.7.13.3" evidence="3"/>
<dbReference type="InterPro" id="IPR003660">
    <property type="entry name" value="HAMP_dom"/>
</dbReference>
<evidence type="ECO:0000313" key="18">
    <source>
        <dbReference type="EMBL" id="MED4400108.1"/>
    </source>
</evidence>
<dbReference type="Gene3D" id="6.10.340.10">
    <property type="match status" value="1"/>
</dbReference>
<dbReference type="PRINTS" id="PR00344">
    <property type="entry name" value="BCTRLSENSOR"/>
</dbReference>
<evidence type="ECO:0000256" key="10">
    <source>
        <dbReference type="ARBA" id="ARBA00022840"/>
    </source>
</evidence>
<dbReference type="CDD" id="cd00075">
    <property type="entry name" value="HATPase"/>
    <property type="match status" value="1"/>
</dbReference>
<dbReference type="InterPro" id="IPR003594">
    <property type="entry name" value="HATPase_dom"/>
</dbReference>
<sequence length="452" mass="52027">MKLRTRIQLSTTVVLIILLITANTSIYFIFKNTTITSEQNRLTNISNEISKKIHDKEQNLSVQQILEAHTLSDGLIRVVASNNEAIDQFSTKTDKDYRKIVSKYDDDQFEDVISYKESMFLIVSVPIIHENGAVVNLQLVENIDLLFNSINDLKWVLVYTTIIVSMIIFVTSRFLGQFISLPIYRLIKTMDIIEEEGSFKQILIAKHTKDELNEMAMTFNRMIKKLEKSYEKQEQFVSDASHELKTPLTVIDSYIKLLQRWGKDRSEILEEAIDAIGSEANRMKYLTEQLLQLARNEEVIENEKETVNIVPLIEGTIQRLQQTFQYTIYFNREQSDIHMKIHEQSFIQLLVILLDNAKKYSEDDIDVELKETDETVSILVKDKGVGIPLEMQAHVFDRLYRVDKTRSRETGGSGLGLSIAKRIAEQHEGHITLESAEGEGSTFTLVLPKKKV</sequence>
<evidence type="ECO:0000256" key="9">
    <source>
        <dbReference type="ARBA" id="ARBA00022777"/>
    </source>
</evidence>
<evidence type="ECO:0000256" key="8">
    <source>
        <dbReference type="ARBA" id="ARBA00022741"/>
    </source>
</evidence>
<evidence type="ECO:0000256" key="15">
    <source>
        <dbReference type="SAM" id="Phobius"/>
    </source>
</evidence>
<dbReference type="Pfam" id="PF02518">
    <property type="entry name" value="HATPase_c"/>
    <property type="match status" value="1"/>
</dbReference>
<dbReference type="SUPFAM" id="SSF158472">
    <property type="entry name" value="HAMP domain-like"/>
    <property type="match status" value="1"/>
</dbReference>
<dbReference type="Proteomes" id="UP001342826">
    <property type="component" value="Unassembled WGS sequence"/>
</dbReference>
<evidence type="ECO:0000256" key="5">
    <source>
        <dbReference type="ARBA" id="ARBA00022553"/>
    </source>
</evidence>
<dbReference type="RefSeq" id="WP_328014721.1">
    <property type="nucleotide sequence ID" value="NZ_JARTFS010000001.1"/>
</dbReference>
<name>A0ABU6NU37_9BACI</name>
<dbReference type="PROSITE" id="PS50885">
    <property type="entry name" value="HAMP"/>
    <property type="match status" value="1"/>
</dbReference>
<keyword evidence="11 15" id="KW-1133">Transmembrane helix</keyword>
<dbReference type="SMART" id="SM00387">
    <property type="entry name" value="HATPase_c"/>
    <property type="match status" value="1"/>
</dbReference>
<keyword evidence="10 18" id="KW-0067">ATP-binding</keyword>
<dbReference type="GO" id="GO:0005524">
    <property type="term" value="F:ATP binding"/>
    <property type="evidence" value="ECO:0007669"/>
    <property type="project" value="UniProtKB-KW"/>
</dbReference>
<protein>
    <recommendedName>
        <fullName evidence="3">histidine kinase</fullName>
        <ecNumber evidence="3">2.7.13.3</ecNumber>
    </recommendedName>
</protein>
<dbReference type="SMART" id="SM00388">
    <property type="entry name" value="HisKA"/>
    <property type="match status" value="1"/>
</dbReference>
<evidence type="ECO:0000256" key="3">
    <source>
        <dbReference type="ARBA" id="ARBA00012438"/>
    </source>
</evidence>
<dbReference type="EMBL" id="JARTFS010000001">
    <property type="protein sequence ID" value="MED4400108.1"/>
    <property type="molecule type" value="Genomic_DNA"/>
</dbReference>
<keyword evidence="6" id="KW-0808">Transferase</keyword>
<dbReference type="InterPro" id="IPR050428">
    <property type="entry name" value="TCS_sensor_his_kinase"/>
</dbReference>
<dbReference type="PANTHER" id="PTHR45436:SF5">
    <property type="entry name" value="SENSOR HISTIDINE KINASE TRCS"/>
    <property type="match status" value="1"/>
</dbReference>
<dbReference type="SUPFAM" id="SSF47384">
    <property type="entry name" value="Homodimeric domain of signal transducing histidine kinase"/>
    <property type="match status" value="1"/>
</dbReference>
<feature type="domain" description="Histidine kinase" evidence="16">
    <location>
        <begin position="239"/>
        <end position="451"/>
    </location>
</feature>
<dbReference type="PROSITE" id="PS50109">
    <property type="entry name" value="HIS_KIN"/>
    <property type="match status" value="1"/>
</dbReference>
<evidence type="ECO:0000256" key="6">
    <source>
        <dbReference type="ARBA" id="ARBA00022679"/>
    </source>
</evidence>
<evidence type="ECO:0000256" key="4">
    <source>
        <dbReference type="ARBA" id="ARBA00022475"/>
    </source>
</evidence>
<keyword evidence="9" id="KW-0418">Kinase</keyword>
<evidence type="ECO:0000256" key="1">
    <source>
        <dbReference type="ARBA" id="ARBA00000085"/>
    </source>
</evidence>
<feature type="transmembrane region" description="Helical" evidence="15">
    <location>
        <begin position="12"/>
        <end position="30"/>
    </location>
</feature>
<comment type="catalytic activity">
    <reaction evidence="1">
        <text>ATP + protein L-histidine = ADP + protein N-phospho-L-histidine.</text>
        <dbReference type="EC" id="2.7.13.3"/>
    </reaction>
</comment>
<keyword evidence="13 15" id="KW-0472">Membrane</keyword>
<dbReference type="PANTHER" id="PTHR45436">
    <property type="entry name" value="SENSOR HISTIDINE KINASE YKOH"/>
    <property type="match status" value="1"/>
</dbReference>
<gene>
    <name evidence="18" type="ORF">P9271_01890</name>
</gene>
<keyword evidence="7 15" id="KW-0812">Transmembrane</keyword>
<evidence type="ECO:0000256" key="13">
    <source>
        <dbReference type="ARBA" id="ARBA00023136"/>
    </source>
</evidence>
<dbReference type="Gene3D" id="3.30.565.10">
    <property type="entry name" value="Histidine kinase-like ATPase, C-terminal domain"/>
    <property type="match status" value="1"/>
</dbReference>
<evidence type="ECO:0000256" key="11">
    <source>
        <dbReference type="ARBA" id="ARBA00022989"/>
    </source>
</evidence>
<dbReference type="InterPro" id="IPR036097">
    <property type="entry name" value="HisK_dim/P_sf"/>
</dbReference>
<dbReference type="InterPro" id="IPR003661">
    <property type="entry name" value="HisK_dim/P_dom"/>
</dbReference>
<accession>A0ABU6NU37</accession>
<evidence type="ECO:0000256" key="14">
    <source>
        <dbReference type="SAM" id="Coils"/>
    </source>
</evidence>
<organism evidence="18 19">
    <name type="scientific">Metabacillus fastidiosus</name>
    <dbReference type="NCBI Taxonomy" id="1458"/>
    <lineage>
        <taxon>Bacteria</taxon>
        <taxon>Bacillati</taxon>
        <taxon>Bacillota</taxon>
        <taxon>Bacilli</taxon>
        <taxon>Bacillales</taxon>
        <taxon>Bacillaceae</taxon>
        <taxon>Metabacillus</taxon>
    </lineage>
</organism>
<dbReference type="SUPFAM" id="SSF55874">
    <property type="entry name" value="ATPase domain of HSP90 chaperone/DNA topoisomerase II/histidine kinase"/>
    <property type="match status" value="1"/>
</dbReference>